<dbReference type="InterPro" id="IPR052808">
    <property type="entry name" value="GPCR_Mth-like"/>
</dbReference>
<feature type="compositionally biased region" description="Low complexity" evidence="3">
    <location>
        <begin position="607"/>
        <end position="621"/>
    </location>
</feature>
<feature type="region of interest" description="Disordered" evidence="3">
    <location>
        <begin position="645"/>
        <end position="668"/>
    </location>
</feature>
<protein>
    <submittedName>
        <fullName evidence="5">Uncharacterized protein</fullName>
    </submittedName>
</protein>
<name>A0A5N5SS78_9CRUS</name>
<keyword evidence="4" id="KW-0472">Membrane</keyword>
<evidence type="ECO:0000256" key="2">
    <source>
        <dbReference type="ARBA" id="ARBA00022729"/>
    </source>
</evidence>
<dbReference type="PANTHER" id="PTHR46953">
    <property type="entry name" value="G-PROTEIN COUPLED RECEPTOR MTH-LIKE 1-RELATED"/>
    <property type="match status" value="1"/>
</dbReference>
<comment type="similarity">
    <text evidence="1">Belongs to the G-protein coupled receptor 2 family. Mth subfamily.</text>
</comment>
<dbReference type="Gene3D" id="2.170.180.11">
    <property type="entry name" value="Methuselah ectodomain, domain 2"/>
    <property type="match status" value="1"/>
</dbReference>
<evidence type="ECO:0000313" key="5">
    <source>
        <dbReference type="EMBL" id="KAB7497034.1"/>
    </source>
</evidence>
<keyword evidence="4" id="KW-1133">Transmembrane helix</keyword>
<gene>
    <name evidence="5" type="ORF">Anas_13197</name>
</gene>
<accession>A0A5N5SS78</accession>
<keyword evidence="4" id="KW-0812">Transmembrane</keyword>
<evidence type="ECO:0000256" key="3">
    <source>
        <dbReference type="SAM" id="MobiDB-lite"/>
    </source>
</evidence>
<feature type="region of interest" description="Disordered" evidence="3">
    <location>
        <begin position="602"/>
        <end position="621"/>
    </location>
</feature>
<evidence type="ECO:0000256" key="1">
    <source>
        <dbReference type="ARBA" id="ARBA00008979"/>
    </source>
</evidence>
<feature type="transmembrane region" description="Helical" evidence="4">
    <location>
        <begin position="545"/>
        <end position="563"/>
    </location>
</feature>
<dbReference type="AlphaFoldDB" id="A0A5N5SS78"/>
<keyword evidence="6" id="KW-1185">Reference proteome</keyword>
<comment type="caution">
    <text evidence="5">The sequence shown here is derived from an EMBL/GenBank/DDBJ whole genome shotgun (WGS) entry which is preliminary data.</text>
</comment>
<proteinExistence type="inferred from homology"/>
<organism evidence="5 6">
    <name type="scientific">Armadillidium nasatum</name>
    <dbReference type="NCBI Taxonomy" id="96803"/>
    <lineage>
        <taxon>Eukaryota</taxon>
        <taxon>Metazoa</taxon>
        <taxon>Ecdysozoa</taxon>
        <taxon>Arthropoda</taxon>
        <taxon>Crustacea</taxon>
        <taxon>Multicrustacea</taxon>
        <taxon>Malacostraca</taxon>
        <taxon>Eumalacostraca</taxon>
        <taxon>Peracarida</taxon>
        <taxon>Isopoda</taxon>
        <taxon>Oniscidea</taxon>
        <taxon>Crinocheta</taxon>
        <taxon>Armadillidiidae</taxon>
        <taxon>Armadillidium</taxon>
    </lineage>
</organism>
<dbReference type="PANTHER" id="PTHR46953:SF1">
    <property type="entry name" value="G-PROTEIN COUPLED RECEPTOR MTH-LIKE 1-RELATED"/>
    <property type="match status" value="1"/>
</dbReference>
<dbReference type="Proteomes" id="UP000326759">
    <property type="component" value="Unassembled WGS sequence"/>
</dbReference>
<keyword evidence="2" id="KW-0732">Signal</keyword>
<feature type="transmembrane region" description="Helical" evidence="4">
    <location>
        <begin position="498"/>
        <end position="524"/>
    </location>
</feature>
<sequence>MFRNTLTHYQVPKDIKSYAEEPDPYALQADEEDIFLGEESSNVFSIVLKQEIYVRKCCSKNESFIVSLNSCSPYELEFVVPSYVTKQNLFLNISSDQMHIQEGLLTACVPSILERNEFILFESGEIFSSELNEYFHPDNYCIENIVDDTEEPHYVRLTAAYCPNSNFPQPFDPNKVPVRKCCPQGEMVSSENAECTPRTRIADEKWSVPVEFQGVLDSLSINFTSLYEVVAGYPECVLKERGETLDSTWNYEVSESTGYLYIPKLDILTPSYCLDDQHVNGSKISAFAYICLTDENHRKYTQGKPTLVNRDTNSASANAVMPESSWTEMDSASETRIISCSRSQFPFITETELLIINLIFFFLLQVQNIDFSFGIPNCGRRELFMTKEDERAEIMSDGGLRYVSYDPYECSHDNIFLVKRFMFRTLVEVCKARKYNWKEMVVVPDLRVGKSFAAWKHCSLYRIFSLCWTMFSQAQFWNPYLLFQWILETRTFGSAAKWVYLNGPVAILLITDLVFFLLTVKSLLQTVQQSHKGTVKRQARQRLKLCFKGFIIFLIFILKPKILHAVRERVCSLCCGQHQPRQQLRGRLTFTASVLSEFLSSTKRSHPPLSTHHLSTSSFSTSSPTLSWGSSLSASPATLQKPNKQQNYFYGRPNTASLKKDTNSNTRY</sequence>
<evidence type="ECO:0000256" key="4">
    <source>
        <dbReference type="SAM" id="Phobius"/>
    </source>
</evidence>
<evidence type="ECO:0000313" key="6">
    <source>
        <dbReference type="Proteomes" id="UP000326759"/>
    </source>
</evidence>
<dbReference type="EMBL" id="SEYY01020768">
    <property type="protein sequence ID" value="KAB7497034.1"/>
    <property type="molecule type" value="Genomic_DNA"/>
</dbReference>
<dbReference type="InterPro" id="IPR023311">
    <property type="entry name" value="Methusela_ecto_dom_2"/>
</dbReference>
<reference evidence="5 6" key="1">
    <citation type="journal article" date="2019" name="PLoS Biol.">
        <title>Sex chromosomes control vertical transmission of feminizing Wolbachia symbionts in an isopod.</title>
        <authorList>
            <person name="Becking T."/>
            <person name="Chebbi M.A."/>
            <person name="Giraud I."/>
            <person name="Moumen B."/>
            <person name="Laverre T."/>
            <person name="Caubet Y."/>
            <person name="Peccoud J."/>
            <person name="Gilbert C."/>
            <person name="Cordaux R."/>
        </authorList>
    </citation>
    <scope>NUCLEOTIDE SEQUENCE [LARGE SCALE GENOMIC DNA]</scope>
    <source>
        <strain evidence="5">ANa2</strain>
        <tissue evidence="5">Whole body excluding digestive tract and cuticle</tissue>
    </source>
</reference>